<dbReference type="Pfam" id="PF19893">
    <property type="entry name" value="DUF6366"/>
    <property type="match status" value="1"/>
</dbReference>
<accession>A0ABV7N2Z6</accession>
<keyword evidence="1" id="KW-1133">Transmembrane helix</keyword>
<name>A0ABV7N2Z6_9STAP</name>
<organism evidence="2 3">
    <name type="scientific">Salinicoccus sesuvii</name>
    <dbReference type="NCBI Taxonomy" id="868281"/>
    <lineage>
        <taxon>Bacteria</taxon>
        <taxon>Bacillati</taxon>
        <taxon>Bacillota</taxon>
        <taxon>Bacilli</taxon>
        <taxon>Bacillales</taxon>
        <taxon>Staphylococcaceae</taxon>
        <taxon>Salinicoccus</taxon>
    </lineage>
</organism>
<dbReference type="EMBL" id="JBHRVQ010000001">
    <property type="protein sequence ID" value="MFC3387279.1"/>
    <property type="molecule type" value="Genomic_DNA"/>
</dbReference>
<dbReference type="Proteomes" id="UP001595637">
    <property type="component" value="Unassembled WGS sequence"/>
</dbReference>
<sequence>MVEHKERLEQVRERLQREELKNNASGNLRDTFNRTNNGSSNDLASSLGWKGLAVLILAITVVAIISFFIFN</sequence>
<gene>
    <name evidence="2" type="ORF">ACFOEO_01485</name>
</gene>
<keyword evidence="1" id="KW-0812">Transmembrane</keyword>
<evidence type="ECO:0000313" key="2">
    <source>
        <dbReference type="EMBL" id="MFC3387279.1"/>
    </source>
</evidence>
<evidence type="ECO:0000313" key="3">
    <source>
        <dbReference type="Proteomes" id="UP001595637"/>
    </source>
</evidence>
<keyword evidence="1" id="KW-0472">Membrane</keyword>
<comment type="caution">
    <text evidence="2">The sequence shown here is derived from an EMBL/GenBank/DDBJ whole genome shotgun (WGS) entry which is preliminary data.</text>
</comment>
<dbReference type="InterPro" id="IPR045946">
    <property type="entry name" value="DUF6366"/>
</dbReference>
<proteinExistence type="predicted"/>
<protein>
    <submittedName>
        <fullName evidence="2">DUF6366 family protein</fullName>
    </submittedName>
</protein>
<feature type="transmembrane region" description="Helical" evidence="1">
    <location>
        <begin position="47"/>
        <end position="70"/>
    </location>
</feature>
<reference evidence="3" key="1">
    <citation type="journal article" date="2019" name="Int. J. Syst. Evol. Microbiol.">
        <title>The Global Catalogue of Microorganisms (GCM) 10K type strain sequencing project: providing services to taxonomists for standard genome sequencing and annotation.</title>
        <authorList>
            <consortium name="The Broad Institute Genomics Platform"/>
            <consortium name="The Broad Institute Genome Sequencing Center for Infectious Disease"/>
            <person name="Wu L."/>
            <person name="Ma J."/>
        </authorList>
    </citation>
    <scope>NUCLEOTIDE SEQUENCE [LARGE SCALE GENOMIC DNA]</scope>
    <source>
        <strain evidence="3">CCM 7756</strain>
    </source>
</reference>
<dbReference type="RefSeq" id="WP_380650924.1">
    <property type="nucleotide sequence ID" value="NZ_JBHRVQ010000001.1"/>
</dbReference>
<evidence type="ECO:0000256" key="1">
    <source>
        <dbReference type="SAM" id="Phobius"/>
    </source>
</evidence>
<keyword evidence="3" id="KW-1185">Reference proteome</keyword>